<dbReference type="InterPro" id="IPR050304">
    <property type="entry name" value="MT-severing_AAA_ATPase"/>
</dbReference>
<dbReference type="GO" id="GO:0005524">
    <property type="term" value="F:ATP binding"/>
    <property type="evidence" value="ECO:0007669"/>
    <property type="project" value="UniProtKB-KW"/>
</dbReference>
<dbReference type="InterPro" id="IPR003593">
    <property type="entry name" value="AAA+_ATPase"/>
</dbReference>
<dbReference type="SUPFAM" id="SSF52540">
    <property type="entry name" value="P-loop containing nucleoside triphosphate hydrolases"/>
    <property type="match status" value="1"/>
</dbReference>
<dbReference type="InterPro" id="IPR003959">
    <property type="entry name" value="ATPase_AAA_core"/>
</dbReference>
<evidence type="ECO:0000313" key="4">
    <source>
        <dbReference type="Proteomes" id="UP001516400"/>
    </source>
</evidence>
<proteinExistence type="inferred from homology"/>
<keyword evidence="1" id="KW-0547">Nucleotide-binding</keyword>
<name>A0ABD2P3Z9_9CUCU</name>
<evidence type="ECO:0000256" key="1">
    <source>
        <dbReference type="RuleBase" id="RU003651"/>
    </source>
</evidence>
<keyword evidence="4" id="KW-1185">Reference proteome</keyword>
<dbReference type="PROSITE" id="PS00674">
    <property type="entry name" value="AAA"/>
    <property type="match status" value="1"/>
</dbReference>
<evidence type="ECO:0000259" key="2">
    <source>
        <dbReference type="SMART" id="SM00382"/>
    </source>
</evidence>
<comment type="similarity">
    <text evidence="1">Belongs to the AAA ATPase family.</text>
</comment>
<dbReference type="AlphaFoldDB" id="A0ABD2P3Z9"/>
<dbReference type="InterPro" id="IPR003960">
    <property type="entry name" value="ATPase_AAA_CS"/>
</dbReference>
<accession>A0ABD2P3Z9</accession>
<feature type="domain" description="AAA+ ATPase" evidence="2">
    <location>
        <begin position="170"/>
        <end position="305"/>
    </location>
</feature>
<sequence length="434" mass="50082">MDDYIIPEDLSMPLDYHQIISACIMAFQSYDSLLTEFSNPEEHMDYLNILQKIGECSRAIQYILARENGSFTFQITLYRLQNQLVEFYSNILLRKNLFDSKKVSQSSVLNVNTNQTSKKVDLNLAVKNTIEKPKINGFNDIAGLWEAKIMLKTSIILPKKQPQLFEKRKLSNTLLLYGPPGTGKTLLAHAVAAEMEAVFHTISASDILSPLVGESEKLMKSLFQYVKTSDKYSIIFIDEIDGFCRKRSASEQEYSRRLKTEIMCQMSNVEACQNVFIIAATNCPWDLDSAILRRFQKNIYVSLPEKLERLDLLKFHTRDTPLEMLENSGWDELVNITEGFSNSDLTTMVRNAMDIPVMELHVTKLWKKSIDDFYEPISFEDDFSKAFFKDLGELPPNSVRARPFKLEDLITEAKKYKCTVSEEDMRKYELFNKK</sequence>
<evidence type="ECO:0000313" key="3">
    <source>
        <dbReference type="EMBL" id="KAL3285540.1"/>
    </source>
</evidence>
<dbReference type="Gene3D" id="3.40.50.300">
    <property type="entry name" value="P-loop containing nucleotide triphosphate hydrolases"/>
    <property type="match status" value="1"/>
</dbReference>
<keyword evidence="1" id="KW-0067">ATP-binding</keyword>
<gene>
    <name evidence="3" type="ORF">HHI36_000071</name>
</gene>
<dbReference type="PANTHER" id="PTHR23074:SF72">
    <property type="entry name" value="VACUOLAR PROTEIN SORTING-ASSOCIATED PROTEIN 4B"/>
    <property type="match status" value="1"/>
</dbReference>
<dbReference type="PANTHER" id="PTHR23074">
    <property type="entry name" value="AAA DOMAIN-CONTAINING"/>
    <property type="match status" value="1"/>
</dbReference>
<organism evidence="3 4">
    <name type="scientific">Cryptolaemus montrouzieri</name>
    <dbReference type="NCBI Taxonomy" id="559131"/>
    <lineage>
        <taxon>Eukaryota</taxon>
        <taxon>Metazoa</taxon>
        <taxon>Ecdysozoa</taxon>
        <taxon>Arthropoda</taxon>
        <taxon>Hexapoda</taxon>
        <taxon>Insecta</taxon>
        <taxon>Pterygota</taxon>
        <taxon>Neoptera</taxon>
        <taxon>Endopterygota</taxon>
        <taxon>Coleoptera</taxon>
        <taxon>Polyphaga</taxon>
        <taxon>Cucujiformia</taxon>
        <taxon>Coccinelloidea</taxon>
        <taxon>Coccinellidae</taxon>
        <taxon>Scymninae</taxon>
        <taxon>Scymnini</taxon>
        <taxon>Cryptolaemus</taxon>
    </lineage>
</organism>
<protein>
    <recommendedName>
        <fullName evidence="2">AAA+ ATPase domain-containing protein</fullName>
    </recommendedName>
</protein>
<dbReference type="EMBL" id="JABFTP020000185">
    <property type="protein sequence ID" value="KAL3285540.1"/>
    <property type="molecule type" value="Genomic_DNA"/>
</dbReference>
<dbReference type="InterPro" id="IPR027417">
    <property type="entry name" value="P-loop_NTPase"/>
</dbReference>
<reference evidence="3 4" key="1">
    <citation type="journal article" date="2021" name="BMC Biol.">
        <title>Horizontally acquired antibacterial genes associated with adaptive radiation of ladybird beetles.</title>
        <authorList>
            <person name="Li H.S."/>
            <person name="Tang X.F."/>
            <person name="Huang Y.H."/>
            <person name="Xu Z.Y."/>
            <person name="Chen M.L."/>
            <person name="Du X.Y."/>
            <person name="Qiu B.Y."/>
            <person name="Chen P.T."/>
            <person name="Zhang W."/>
            <person name="Slipinski A."/>
            <person name="Escalona H.E."/>
            <person name="Waterhouse R.M."/>
            <person name="Zwick A."/>
            <person name="Pang H."/>
        </authorList>
    </citation>
    <scope>NUCLEOTIDE SEQUENCE [LARGE SCALE GENOMIC DNA]</scope>
    <source>
        <strain evidence="3">SYSU2018</strain>
    </source>
</reference>
<dbReference type="Proteomes" id="UP001516400">
    <property type="component" value="Unassembled WGS sequence"/>
</dbReference>
<dbReference type="Gene3D" id="1.10.8.60">
    <property type="match status" value="1"/>
</dbReference>
<dbReference type="Pfam" id="PF00004">
    <property type="entry name" value="AAA"/>
    <property type="match status" value="1"/>
</dbReference>
<dbReference type="SMART" id="SM00382">
    <property type="entry name" value="AAA"/>
    <property type="match status" value="1"/>
</dbReference>
<comment type="caution">
    <text evidence="3">The sequence shown here is derived from an EMBL/GenBank/DDBJ whole genome shotgun (WGS) entry which is preliminary data.</text>
</comment>